<accession>A0A426Y6Y7</accession>
<organism evidence="2 3">
    <name type="scientific">Ensete ventricosum</name>
    <name type="common">Abyssinian banana</name>
    <name type="synonym">Musa ensete</name>
    <dbReference type="NCBI Taxonomy" id="4639"/>
    <lineage>
        <taxon>Eukaryota</taxon>
        <taxon>Viridiplantae</taxon>
        <taxon>Streptophyta</taxon>
        <taxon>Embryophyta</taxon>
        <taxon>Tracheophyta</taxon>
        <taxon>Spermatophyta</taxon>
        <taxon>Magnoliopsida</taxon>
        <taxon>Liliopsida</taxon>
        <taxon>Zingiberales</taxon>
        <taxon>Musaceae</taxon>
        <taxon>Ensete</taxon>
    </lineage>
</organism>
<evidence type="ECO:0000313" key="3">
    <source>
        <dbReference type="Proteomes" id="UP000287651"/>
    </source>
</evidence>
<feature type="region of interest" description="Disordered" evidence="1">
    <location>
        <begin position="34"/>
        <end position="60"/>
    </location>
</feature>
<gene>
    <name evidence="2" type="ORF">B296_00053713</name>
</gene>
<proteinExistence type="predicted"/>
<evidence type="ECO:0000256" key="1">
    <source>
        <dbReference type="SAM" id="MobiDB-lite"/>
    </source>
</evidence>
<reference evidence="2 3" key="1">
    <citation type="journal article" date="2014" name="Agronomy (Basel)">
        <title>A Draft Genome Sequence for Ensete ventricosum, the Drought-Tolerant Tree Against Hunger.</title>
        <authorList>
            <person name="Harrison J."/>
            <person name="Moore K.A."/>
            <person name="Paszkiewicz K."/>
            <person name="Jones T."/>
            <person name="Grant M."/>
            <person name="Ambacheew D."/>
            <person name="Muzemil S."/>
            <person name="Studholme D.J."/>
        </authorList>
    </citation>
    <scope>NUCLEOTIDE SEQUENCE [LARGE SCALE GENOMIC DNA]</scope>
</reference>
<dbReference type="AlphaFoldDB" id="A0A426Y6Y7"/>
<evidence type="ECO:0000313" key="2">
    <source>
        <dbReference type="EMBL" id="RRT47484.1"/>
    </source>
</evidence>
<name>A0A426Y6Y7_ENSVE</name>
<protein>
    <submittedName>
        <fullName evidence="2">Uncharacterized protein</fullName>
    </submittedName>
</protein>
<feature type="compositionally biased region" description="Polar residues" evidence="1">
    <location>
        <begin position="36"/>
        <end position="51"/>
    </location>
</feature>
<dbReference type="Proteomes" id="UP000287651">
    <property type="component" value="Unassembled WGS sequence"/>
</dbReference>
<sequence length="60" mass="6174">MERGPGARSPRRPAFCGAARVVACVGSITYGPVSGAATSQWKRTSSSSNSMAVLETDGRS</sequence>
<comment type="caution">
    <text evidence="2">The sequence shown here is derived from an EMBL/GenBank/DDBJ whole genome shotgun (WGS) entry which is preliminary data.</text>
</comment>
<dbReference type="EMBL" id="AMZH03014529">
    <property type="protein sequence ID" value="RRT47484.1"/>
    <property type="molecule type" value="Genomic_DNA"/>
</dbReference>